<keyword evidence="3 8" id="KW-1133">Transmembrane helix</keyword>
<keyword evidence="2 8" id="KW-0812">Transmembrane</keyword>
<keyword evidence="7" id="KW-0807">Transducer</keyword>
<evidence type="ECO:0000313" key="10">
    <source>
        <dbReference type="EMBL" id="KAK0048260.1"/>
    </source>
</evidence>
<dbReference type="AlphaFoldDB" id="A0AAD8F1X6"/>
<feature type="transmembrane region" description="Helical" evidence="8">
    <location>
        <begin position="50"/>
        <end position="76"/>
    </location>
</feature>
<feature type="domain" description="G-protein coupled receptors family 1 profile" evidence="9">
    <location>
        <begin position="69"/>
        <end position="343"/>
    </location>
</feature>
<evidence type="ECO:0000256" key="2">
    <source>
        <dbReference type="ARBA" id="ARBA00022692"/>
    </source>
</evidence>
<dbReference type="GO" id="GO:0005886">
    <property type="term" value="C:plasma membrane"/>
    <property type="evidence" value="ECO:0007669"/>
    <property type="project" value="TreeGrafter"/>
</dbReference>
<feature type="transmembrane region" description="Helical" evidence="8">
    <location>
        <begin position="282"/>
        <end position="304"/>
    </location>
</feature>
<keyword evidence="11" id="KW-1185">Reference proteome</keyword>
<dbReference type="PANTHER" id="PTHR24243">
    <property type="entry name" value="G-PROTEIN COUPLED RECEPTOR"/>
    <property type="match status" value="1"/>
</dbReference>
<evidence type="ECO:0000256" key="7">
    <source>
        <dbReference type="ARBA" id="ARBA00023224"/>
    </source>
</evidence>
<evidence type="ECO:0000256" key="8">
    <source>
        <dbReference type="SAM" id="Phobius"/>
    </source>
</evidence>
<evidence type="ECO:0000256" key="3">
    <source>
        <dbReference type="ARBA" id="ARBA00022989"/>
    </source>
</evidence>
<dbReference type="PANTHER" id="PTHR24243:SF233">
    <property type="entry name" value="THYROTROPIN-RELEASING HORMONE RECEPTOR"/>
    <property type="match status" value="1"/>
</dbReference>
<feature type="transmembrane region" description="Helical" evidence="8">
    <location>
        <begin position="144"/>
        <end position="164"/>
    </location>
</feature>
<organism evidence="10 11">
    <name type="scientific">Biomphalaria pfeifferi</name>
    <name type="common">Bloodfluke planorb</name>
    <name type="synonym">Freshwater snail</name>
    <dbReference type="NCBI Taxonomy" id="112525"/>
    <lineage>
        <taxon>Eukaryota</taxon>
        <taxon>Metazoa</taxon>
        <taxon>Spiralia</taxon>
        <taxon>Lophotrochozoa</taxon>
        <taxon>Mollusca</taxon>
        <taxon>Gastropoda</taxon>
        <taxon>Heterobranchia</taxon>
        <taxon>Euthyneura</taxon>
        <taxon>Panpulmonata</taxon>
        <taxon>Hygrophila</taxon>
        <taxon>Lymnaeoidea</taxon>
        <taxon>Planorbidae</taxon>
        <taxon>Biomphalaria</taxon>
    </lineage>
</organism>
<dbReference type="Pfam" id="PF00001">
    <property type="entry name" value="7tm_1"/>
    <property type="match status" value="1"/>
</dbReference>
<feature type="transmembrane region" description="Helical" evidence="8">
    <location>
        <begin position="176"/>
        <end position="199"/>
    </location>
</feature>
<feature type="transmembrane region" description="Helical" evidence="8">
    <location>
        <begin position="324"/>
        <end position="346"/>
    </location>
</feature>
<reference evidence="10" key="2">
    <citation type="submission" date="2023-04" db="EMBL/GenBank/DDBJ databases">
        <authorList>
            <person name="Bu L."/>
            <person name="Lu L."/>
            <person name="Laidemitt M.R."/>
            <person name="Zhang S.M."/>
            <person name="Mutuku M."/>
            <person name="Mkoji G."/>
            <person name="Steinauer M."/>
            <person name="Loker E.S."/>
        </authorList>
    </citation>
    <scope>NUCLEOTIDE SEQUENCE</scope>
    <source>
        <strain evidence="10">KasaAsao</strain>
        <tissue evidence="10">Whole Snail</tissue>
    </source>
</reference>
<comment type="caution">
    <text evidence="10">The sequence shown here is derived from an EMBL/GenBank/DDBJ whole genome shotgun (WGS) entry which is preliminary data.</text>
</comment>
<comment type="subcellular location">
    <subcellularLocation>
        <location evidence="1">Membrane</location>
        <topology evidence="1">Multi-pass membrane protein</topology>
    </subcellularLocation>
</comment>
<keyword evidence="6 10" id="KW-0675">Receptor</keyword>
<evidence type="ECO:0000256" key="1">
    <source>
        <dbReference type="ARBA" id="ARBA00004141"/>
    </source>
</evidence>
<dbReference type="PROSITE" id="PS50262">
    <property type="entry name" value="G_PROTEIN_RECEP_F1_2"/>
    <property type="match status" value="1"/>
</dbReference>
<gene>
    <name evidence="10" type="ORF">Bpfe_022343</name>
</gene>
<evidence type="ECO:0000259" key="9">
    <source>
        <dbReference type="PROSITE" id="PS50262"/>
    </source>
</evidence>
<dbReference type="InterPro" id="IPR000276">
    <property type="entry name" value="GPCR_Rhodpsn"/>
</dbReference>
<reference evidence="10" key="1">
    <citation type="journal article" date="2023" name="PLoS Negl. Trop. Dis.">
        <title>A genome sequence for Biomphalaria pfeifferi, the major vector snail for the human-infecting parasite Schistosoma mansoni.</title>
        <authorList>
            <person name="Bu L."/>
            <person name="Lu L."/>
            <person name="Laidemitt M.R."/>
            <person name="Zhang S.M."/>
            <person name="Mutuku M."/>
            <person name="Mkoji G."/>
            <person name="Steinauer M."/>
            <person name="Loker E.S."/>
        </authorList>
    </citation>
    <scope>NUCLEOTIDE SEQUENCE</scope>
    <source>
        <strain evidence="10">KasaAsao</strain>
    </source>
</reference>
<dbReference type="EMBL" id="JASAOG010000140">
    <property type="protein sequence ID" value="KAK0048260.1"/>
    <property type="molecule type" value="Genomic_DNA"/>
</dbReference>
<protein>
    <submittedName>
        <fullName evidence="10">FMRFamide receptor</fullName>
    </submittedName>
</protein>
<dbReference type="Gene3D" id="1.20.1070.10">
    <property type="entry name" value="Rhodopsin 7-helix transmembrane proteins"/>
    <property type="match status" value="1"/>
</dbReference>
<evidence type="ECO:0000256" key="5">
    <source>
        <dbReference type="ARBA" id="ARBA00023136"/>
    </source>
</evidence>
<keyword evidence="4" id="KW-0297">G-protein coupled receptor</keyword>
<feature type="transmembrane region" description="Helical" evidence="8">
    <location>
        <begin position="229"/>
        <end position="256"/>
    </location>
</feature>
<dbReference type="PRINTS" id="PR00237">
    <property type="entry name" value="GPCRRHODOPSN"/>
</dbReference>
<proteinExistence type="predicted"/>
<accession>A0AAD8F1X6</accession>
<evidence type="ECO:0000256" key="6">
    <source>
        <dbReference type="ARBA" id="ARBA00023170"/>
    </source>
</evidence>
<sequence>MITDTLLDSISVTCTPGDDVIILDNNSDVIDTYDASVVGEVIDDLTYNNLILALECILPASILTLGTLGNIFNILTLSQLTMQDNTSIVLLSLSVVDLVYTSVKTFVSVSWIVLSFDYYFGTYLINCYNVYIESMDVIAVNTSIHLVMFVSVERMIAVCFPFHVNKVLTPSRIRWCVLFIVIGNWVTRAPLFYTSYLGYVVRNNRTMYYPFTLDYINDSYSLNYIYEGIVIQLLHVFLPFVVISLCISTTIFKIVLSFQLKKELSSEGARLKRKREIRSVKVVLCVCLLSLFFSLIPTFATSIFNAVHAYDIEDVLTFRQSALLFHMQSLLLHIHSSFNFIIYMSTNPKYRKTLHRVLYRKKNAK</sequence>
<dbReference type="GO" id="GO:0004930">
    <property type="term" value="F:G protein-coupled receptor activity"/>
    <property type="evidence" value="ECO:0007669"/>
    <property type="project" value="UniProtKB-KW"/>
</dbReference>
<keyword evidence="5 8" id="KW-0472">Membrane</keyword>
<evidence type="ECO:0000256" key="4">
    <source>
        <dbReference type="ARBA" id="ARBA00023040"/>
    </source>
</evidence>
<dbReference type="InterPro" id="IPR017452">
    <property type="entry name" value="GPCR_Rhodpsn_7TM"/>
</dbReference>
<dbReference type="SUPFAM" id="SSF81321">
    <property type="entry name" value="Family A G protein-coupled receptor-like"/>
    <property type="match status" value="1"/>
</dbReference>
<evidence type="ECO:0000313" key="11">
    <source>
        <dbReference type="Proteomes" id="UP001233172"/>
    </source>
</evidence>
<dbReference type="Proteomes" id="UP001233172">
    <property type="component" value="Unassembled WGS sequence"/>
</dbReference>
<name>A0AAD8F1X6_BIOPF</name>